<dbReference type="AlphaFoldDB" id="A0A8J6P594"/>
<dbReference type="InterPro" id="IPR001789">
    <property type="entry name" value="Sig_transdc_resp-reg_receiver"/>
</dbReference>
<dbReference type="PANTHER" id="PTHR37299">
    <property type="entry name" value="TRANSCRIPTIONAL REGULATOR-RELATED"/>
    <property type="match status" value="1"/>
</dbReference>
<feature type="modified residue" description="4-aspartylphosphate" evidence="1">
    <location>
        <position position="54"/>
    </location>
</feature>
<dbReference type="EMBL" id="JACVEL010000003">
    <property type="protein sequence ID" value="MBC9812019.1"/>
    <property type="molecule type" value="Genomic_DNA"/>
</dbReference>
<comment type="caution">
    <text evidence="4">The sequence shown here is derived from an EMBL/GenBank/DDBJ whole genome shotgun (WGS) entry which is preliminary data.</text>
</comment>
<dbReference type="Pfam" id="PF04397">
    <property type="entry name" value="LytTR"/>
    <property type="match status" value="1"/>
</dbReference>
<proteinExistence type="predicted"/>
<dbReference type="Gene3D" id="2.40.50.1020">
    <property type="entry name" value="LytTr DNA-binding domain"/>
    <property type="match status" value="1"/>
</dbReference>
<dbReference type="PROSITE" id="PS50930">
    <property type="entry name" value="HTH_LYTTR"/>
    <property type="match status" value="1"/>
</dbReference>
<dbReference type="Pfam" id="PF00072">
    <property type="entry name" value="Response_reg"/>
    <property type="match status" value="1"/>
</dbReference>
<name>A0A8J6P594_9FLAO</name>
<evidence type="ECO:0000259" key="3">
    <source>
        <dbReference type="PROSITE" id="PS50930"/>
    </source>
</evidence>
<protein>
    <submittedName>
        <fullName evidence="4">Response regulator transcription factor</fullName>
    </submittedName>
</protein>
<dbReference type="GO" id="GO:0000156">
    <property type="term" value="F:phosphorelay response regulator activity"/>
    <property type="evidence" value="ECO:0007669"/>
    <property type="project" value="InterPro"/>
</dbReference>
<organism evidence="4 5">
    <name type="scientific">Taishania pollutisoli</name>
    <dbReference type="NCBI Taxonomy" id="2766479"/>
    <lineage>
        <taxon>Bacteria</taxon>
        <taxon>Pseudomonadati</taxon>
        <taxon>Bacteroidota</taxon>
        <taxon>Flavobacteriia</taxon>
        <taxon>Flavobacteriales</taxon>
        <taxon>Crocinitomicaceae</taxon>
        <taxon>Taishania</taxon>
    </lineage>
</organism>
<feature type="domain" description="Response regulatory" evidence="2">
    <location>
        <begin position="2"/>
        <end position="115"/>
    </location>
</feature>
<keyword evidence="5" id="KW-1185">Reference proteome</keyword>
<gene>
    <name evidence="4" type="ORF">H9Y05_05955</name>
</gene>
<dbReference type="Proteomes" id="UP000652681">
    <property type="component" value="Unassembled WGS sequence"/>
</dbReference>
<dbReference type="GO" id="GO:0003677">
    <property type="term" value="F:DNA binding"/>
    <property type="evidence" value="ECO:0007669"/>
    <property type="project" value="InterPro"/>
</dbReference>
<dbReference type="SUPFAM" id="SSF52172">
    <property type="entry name" value="CheY-like"/>
    <property type="match status" value="1"/>
</dbReference>
<dbReference type="InterPro" id="IPR046947">
    <property type="entry name" value="LytR-like"/>
</dbReference>
<feature type="domain" description="HTH LytTR-type" evidence="3">
    <location>
        <begin position="139"/>
        <end position="228"/>
    </location>
</feature>
<dbReference type="PANTHER" id="PTHR37299:SF1">
    <property type="entry name" value="STAGE 0 SPORULATION PROTEIN A HOMOLOG"/>
    <property type="match status" value="1"/>
</dbReference>
<dbReference type="Gene3D" id="3.40.50.2300">
    <property type="match status" value="1"/>
</dbReference>
<keyword evidence="1" id="KW-0597">Phosphoprotein</keyword>
<dbReference type="InterPro" id="IPR007492">
    <property type="entry name" value="LytTR_DNA-bd_dom"/>
</dbReference>
<dbReference type="PROSITE" id="PS50110">
    <property type="entry name" value="RESPONSE_REGULATORY"/>
    <property type="match status" value="1"/>
</dbReference>
<evidence type="ECO:0000313" key="4">
    <source>
        <dbReference type="EMBL" id="MBC9812019.1"/>
    </source>
</evidence>
<evidence type="ECO:0000313" key="5">
    <source>
        <dbReference type="Proteomes" id="UP000652681"/>
    </source>
</evidence>
<dbReference type="RefSeq" id="WP_163490227.1">
    <property type="nucleotide sequence ID" value="NZ_JACVEL010000003.1"/>
</dbReference>
<sequence length="242" mass="27520">MKAIIIDDEGNSRELLENMLGLYCPTIQIAGTAESVQTGYAAIQKHQPDVIFLDVQMGDGTGFNLLSLFDTVPFHVIFTTAYQEYAIRAFQYSAVDYLLKPISPEYLVKAVNKVQKLHHSEAEIQTLLDNLKQPEDKKIVVKTHDRIYALYIKDIIRCEADSSYTTLFLQNGHKIVVAKQLKEFDETLSSDGFMRVHQSHLINLNHLFYYQKGTNLVIMNDESSIPVSAKKKEELLTFIASK</sequence>
<accession>A0A8J6P594</accession>
<reference evidence="4" key="1">
    <citation type="submission" date="2020-09" db="EMBL/GenBank/DDBJ databases">
        <title>Taishania pollutisoli gen. nov., sp. nov., Isolated from Tetrabromobisphenol A-Contaminated Soil.</title>
        <authorList>
            <person name="Chen Q."/>
        </authorList>
    </citation>
    <scope>NUCLEOTIDE SEQUENCE</scope>
    <source>
        <strain evidence="4">CZZ-1</strain>
    </source>
</reference>
<dbReference type="SMART" id="SM00850">
    <property type="entry name" value="LytTR"/>
    <property type="match status" value="1"/>
</dbReference>
<dbReference type="SMART" id="SM00448">
    <property type="entry name" value="REC"/>
    <property type="match status" value="1"/>
</dbReference>
<evidence type="ECO:0000259" key="2">
    <source>
        <dbReference type="PROSITE" id="PS50110"/>
    </source>
</evidence>
<dbReference type="InterPro" id="IPR011006">
    <property type="entry name" value="CheY-like_superfamily"/>
</dbReference>
<evidence type="ECO:0000256" key="1">
    <source>
        <dbReference type="PROSITE-ProRule" id="PRU00169"/>
    </source>
</evidence>